<dbReference type="RefSeq" id="WP_139014110.1">
    <property type="nucleotide sequence ID" value="NZ_VBSN01000066.1"/>
</dbReference>
<organism evidence="9 10">
    <name type="scientific">Dyadobacter flavalbus</name>
    <dbReference type="NCBI Taxonomy" id="2579942"/>
    <lineage>
        <taxon>Bacteria</taxon>
        <taxon>Pseudomonadati</taxon>
        <taxon>Bacteroidota</taxon>
        <taxon>Cytophagia</taxon>
        <taxon>Cytophagales</taxon>
        <taxon>Spirosomataceae</taxon>
        <taxon>Dyadobacter</taxon>
    </lineage>
</organism>
<dbReference type="GO" id="GO:0046872">
    <property type="term" value="F:metal ion binding"/>
    <property type="evidence" value="ECO:0007669"/>
    <property type="project" value="UniProtKB-KW"/>
</dbReference>
<dbReference type="InterPro" id="IPR016169">
    <property type="entry name" value="FAD-bd_PCMH_sub2"/>
</dbReference>
<proteinExistence type="predicted"/>
<dbReference type="InterPro" id="IPR016171">
    <property type="entry name" value="Vanillyl_alc_oxidase_C-sub2"/>
</dbReference>
<keyword evidence="5" id="KW-0560">Oxidoreductase</keyword>
<evidence type="ECO:0000313" key="9">
    <source>
        <dbReference type="EMBL" id="KAA6436790.1"/>
    </source>
</evidence>
<dbReference type="InterPro" id="IPR016166">
    <property type="entry name" value="FAD-bd_PCMH"/>
</dbReference>
<evidence type="ECO:0000313" key="10">
    <source>
        <dbReference type="Proteomes" id="UP000323994"/>
    </source>
</evidence>
<dbReference type="InterPro" id="IPR017900">
    <property type="entry name" value="4Fe4S_Fe_S_CS"/>
</dbReference>
<dbReference type="Gene3D" id="3.30.70.2740">
    <property type="match status" value="1"/>
</dbReference>
<gene>
    <name evidence="9" type="ORF">FEM33_21460</name>
</gene>
<dbReference type="Gene3D" id="1.10.45.10">
    <property type="entry name" value="Vanillyl-alcohol Oxidase, Chain A, domain 4"/>
    <property type="match status" value="1"/>
</dbReference>
<dbReference type="OrthoDB" id="9767256at2"/>
<evidence type="ECO:0000256" key="2">
    <source>
        <dbReference type="ARBA" id="ARBA00022630"/>
    </source>
</evidence>
<comment type="cofactor">
    <cofactor evidence="1">
        <name>FAD</name>
        <dbReference type="ChEBI" id="CHEBI:57692"/>
    </cofactor>
</comment>
<dbReference type="Pfam" id="PF01565">
    <property type="entry name" value="FAD_binding_4"/>
    <property type="match status" value="1"/>
</dbReference>
<dbReference type="SUPFAM" id="SSF46548">
    <property type="entry name" value="alpha-helical ferredoxin"/>
    <property type="match status" value="1"/>
</dbReference>
<dbReference type="PROSITE" id="PS00198">
    <property type="entry name" value="4FE4S_FER_1"/>
    <property type="match status" value="1"/>
</dbReference>
<dbReference type="InterPro" id="IPR006094">
    <property type="entry name" value="Oxid_FAD_bind_N"/>
</dbReference>
<keyword evidence="10" id="KW-1185">Reference proteome</keyword>
<keyword evidence="7" id="KW-0411">Iron-sulfur</keyword>
<dbReference type="InterPro" id="IPR016164">
    <property type="entry name" value="FAD-linked_Oxase-like_C"/>
</dbReference>
<dbReference type="SUPFAM" id="SSF55103">
    <property type="entry name" value="FAD-linked oxidases, C-terminal domain"/>
    <property type="match status" value="1"/>
</dbReference>
<dbReference type="Gene3D" id="3.30.465.10">
    <property type="match status" value="1"/>
</dbReference>
<dbReference type="EMBL" id="VBSN01000066">
    <property type="protein sequence ID" value="KAA6436790.1"/>
    <property type="molecule type" value="Genomic_DNA"/>
</dbReference>
<evidence type="ECO:0000256" key="1">
    <source>
        <dbReference type="ARBA" id="ARBA00001974"/>
    </source>
</evidence>
<protein>
    <submittedName>
        <fullName evidence="9">FAD-binding protein</fullName>
    </submittedName>
</protein>
<dbReference type="PANTHER" id="PTHR11748">
    <property type="entry name" value="D-LACTATE DEHYDROGENASE"/>
    <property type="match status" value="1"/>
</dbReference>
<evidence type="ECO:0000256" key="3">
    <source>
        <dbReference type="ARBA" id="ARBA00022723"/>
    </source>
</evidence>
<dbReference type="GO" id="GO:0008720">
    <property type="term" value="F:D-lactate dehydrogenase (NAD+) activity"/>
    <property type="evidence" value="ECO:0007669"/>
    <property type="project" value="TreeGrafter"/>
</dbReference>
<dbReference type="GO" id="GO:0051536">
    <property type="term" value="F:iron-sulfur cluster binding"/>
    <property type="evidence" value="ECO:0007669"/>
    <property type="project" value="UniProtKB-KW"/>
</dbReference>
<dbReference type="Pfam" id="PF13534">
    <property type="entry name" value="Fer4_17"/>
    <property type="match status" value="1"/>
</dbReference>
<dbReference type="GO" id="GO:0004458">
    <property type="term" value="F:D-lactate dehydrogenase (cytochrome) activity"/>
    <property type="evidence" value="ECO:0007669"/>
    <property type="project" value="TreeGrafter"/>
</dbReference>
<feature type="domain" description="FAD-binding PCMH-type" evidence="8">
    <location>
        <begin position="39"/>
        <end position="288"/>
    </location>
</feature>
<sequence length="991" mass="111057">MTLPSVTHSDLSLLARQLEGDLYFDNTMRTLYATDASAYREMPLAVAMPKSIKDIKTLISYATANSISLIPRTAGTSLAGQVVGSGIVVDVSRTFTKILEINAEEKWVRVQPGVVRDELNMALKPYGLYFGPETSTANRAMIGGMVGNNSCGSNSIVYGSAREHTLEVKAVLADGSEAEFKSIKGKDFQNLISHAQQKNGSATLLDKIYLKTNEILNSPENQAEIRKNFPKPSIERRNTGYALDMLLNTEPYLAEKESVKPFNMCSLIAGSEGTLCFLTEIKLNLVPLPPKTPGLVCIHCDTIDEALRATILTLKYQPHAVELIDDYVLECATTNAEQKKNAFFVKNKPDGKFPAILVVDLSRETKDEVESLAAEMTKELQEAGIGFHYPLLFGEDTKKIWSLRKAGLGLLANIPGDDKAVAVIEDTAVDVYDQPDYIRDFNVILKKHGMSAVHYAHAGTGEIHLRPIINLKTSEGHRQFRMIAEEIADLVKKYDGSLSGEHGDGRLRGEFIPKMVGEHNYGLFKEIKKAWDPNNIFNPGKIVDTAPMDTFLRYEADQKTPEFKTYFRFHDQDVLQHAEQCNGSGDCRKTQMSGGTMCPSFMATRNEKDTTRGRANILREMLTRSPKENRFDHEEIKEVYDLCLACKGCKGECPSNVDVAKLKMEFLQQYHDVHGVPMRSWLVGNFSKMTGIASYVPWAYNMVFKNAPLRKMANRMVGFHPERTMPLLHSTTLKKWYEQRKNNSVKSGSRLVYLFCDEFTNYNDVEIGKKSILALEKLGYEVIIPDHGPSGRPQLSKGLLKDAKKIAEENIRLLKDIISYDTPLVGIEPSAILTFRDEYPDLVSDELVEEAKKLAQNALQFDEFIAREIELKHISKDRFTKEKRLIKLHGHCQQKAISSMVPTKKMLSLPENYTVQLIPSGCCGMAGSFGYEKEHYDISMQIGELVLFPAVRQQPEEVIIAAPGTSCRHQIHDGTGRKAMHPAEILWEAMI</sequence>
<reference evidence="9 10" key="1">
    <citation type="submission" date="2019-05" db="EMBL/GenBank/DDBJ databases">
        <authorList>
            <person name="Qu J.-H."/>
        </authorList>
    </citation>
    <scope>NUCLEOTIDE SEQUENCE [LARGE SCALE GENOMIC DNA]</scope>
    <source>
        <strain evidence="9 10">NS28</strain>
    </source>
</reference>
<dbReference type="Proteomes" id="UP000323994">
    <property type="component" value="Unassembled WGS sequence"/>
</dbReference>
<evidence type="ECO:0000256" key="4">
    <source>
        <dbReference type="ARBA" id="ARBA00022827"/>
    </source>
</evidence>
<evidence type="ECO:0000256" key="6">
    <source>
        <dbReference type="ARBA" id="ARBA00023004"/>
    </source>
</evidence>
<dbReference type="InterPro" id="IPR036318">
    <property type="entry name" value="FAD-bd_PCMH-like_sf"/>
</dbReference>
<dbReference type="AlphaFoldDB" id="A0A5M8QP40"/>
<evidence type="ECO:0000259" key="8">
    <source>
        <dbReference type="PROSITE" id="PS51387"/>
    </source>
</evidence>
<dbReference type="Pfam" id="PF02913">
    <property type="entry name" value="FAD-oxidase_C"/>
    <property type="match status" value="1"/>
</dbReference>
<evidence type="ECO:0000256" key="7">
    <source>
        <dbReference type="ARBA" id="ARBA00023014"/>
    </source>
</evidence>
<dbReference type="SUPFAM" id="SSF56176">
    <property type="entry name" value="FAD-binding/transporter-associated domain-like"/>
    <property type="match status" value="1"/>
</dbReference>
<keyword evidence="6" id="KW-0408">Iron</keyword>
<keyword evidence="2" id="KW-0285">Flavoprotein</keyword>
<dbReference type="InterPro" id="IPR004113">
    <property type="entry name" value="FAD-bd_oxidored_4_C"/>
</dbReference>
<evidence type="ECO:0000256" key="5">
    <source>
        <dbReference type="ARBA" id="ARBA00023002"/>
    </source>
</evidence>
<dbReference type="GO" id="GO:1903457">
    <property type="term" value="P:lactate catabolic process"/>
    <property type="evidence" value="ECO:0007669"/>
    <property type="project" value="TreeGrafter"/>
</dbReference>
<keyword evidence="4" id="KW-0274">FAD</keyword>
<dbReference type="GO" id="GO:0071949">
    <property type="term" value="F:FAD binding"/>
    <property type="evidence" value="ECO:0007669"/>
    <property type="project" value="InterPro"/>
</dbReference>
<name>A0A5M8QP40_9BACT</name>
<dbReference type="PANTHER" id="PTHR11748:SF119">
    <property type="entry name" value="D-2-HYDROXYGLUTARATE DEHYDROGENASE"/>
    <property type="match status" value="1"/>
</dbReference>
<accession>A0A5M8QP40</accession>
<dbReference type="PROSITE" id="PS51387">
    <property type="entry name" value="FAD_PCMH"/>
    <property type="match status" value="1"/>
</dbReference>
<keyword evidence="3" id="KW-0479">Metal-binding</keyword>
<comment type="caution">
    <text evidence="9">The sequence shown here is derived from an EMBL/GenBank/DDBJ whole genome shotgun (WGS) entry which is preliminary data.</text>
</comment>